<feature type="signal peptide" evidence="1">
    <location>
        <begin position="1"/>
        <end position="23"/>
    </location>
</feature>
<dbReference type="RefSeq" id="WP_228143527.1">
    <property type="nucleotide sequence ID" value="NZ_FOYV01000001.1"/>
</dbReference>
<keyword evidence="3" id="KW-1185">Reference proteome</keyword>
<protein>
    <recommendedName>
        <fullName evidence="4">Polysaccharide lyase</fullName>
    </recommendedName>
</protein>
<feature type="chain" id="PRO_5011538997" description="Polysaccharide lyase" evidence="1">
    <location>
        <begin position="24"/>
        <end position="250"/>
    </location>
</feature>
<dbReference type="AlphaFoldDB" id="A0A1I6GBW7"/>
<evidence type="ECO:0000313" key="3">
    <source>
        <dbReference type="Proteomes" id="UP000199290"/>
    </source>
</evidence>
<reference evidence="3" key="1">
    <citation type="submission" date="2016-10" db="EMBL/GenBank/DDBJ databases">
        <authorList>
            <person name="Varghese N."/>
            <person name="Submissions S."/>
        </authorList>
    </citation>
    <scope>NUCLEOTIDE SEQUENCE [LARGE SCALE GENOMIC DNA]</scope>
    <source>
        <strain evidence="3">CGMCC 1.6294</strain>
    </source>
</reference>
<evidence type="ECO:0008006" key="4">
    <source>
        <dbReference type="Google" id="ProtNLM"/>
    </source>
</evidence>
<dbReference type="Proteomes" id="UP000199290">
    <property type="component" value="Unassembled WGS sequence"/>
</dbReference>
<keyword evidence="1" id="KW-0732">Signal</keyword>
<dbReference type="STRING" id="375760.SAMN04488073_0400"/>
<evidence type="ECO:0000313" key="2">
    <source>
        <dbReference type="EMBL" id="SFR39567.1"/>
    </source>
</evidence>
<sequence length="250" mass="28193">MNSRATLAALGLTGMVVSLPSQAVEMRFTGTAKADDGAVIYTERHRVTGRCEGGQFRPLDHDVAYLRSDSDHPFATKDLSYDSSVIRPTVDFAQPDFNERLEIRYPQPQQLTIRWNTPGPGDDTENFSVPFTDRTVVDAGFDNFVRQNWEAVLSGQSIEFRFLGPTRGEHYAFVLEAVENREIEAEHVLQIRPTGMVLRFLVDPIVLGYNENGALTDYLGLTNIRKNPDENYSAHIRYSVETYPDCELTP</sequence>
<proteinExistence type="predicted"/>
<organism evidence="2 3">
    <name type="scientific">Marinobacter gudaonensis</name>
    <dbReference type="NCBI Taxonomy" id="375760"/>
    <lineage>
        <taxon>Bacteria</taxon>
        <taxon>Pseudomonadati</taxon>
        <taxon>Pseudomonadota</taxon>
        <taxon>Gammaproteobacteria</taxon>
        <taxon>Pseudomonadales</taxon>
        <taxon>Marinobacteraceae</taxon>
        <taxon>Marinobacter</taxon>
    </lineage>
</organism>
<gene>
    <name evidence="2" type="ORF">SAMN04488073_0400</name>
</gene>
<accession>A0A1I6GBW7</accession>
<name>A0A1I6GBW7_9GAMM</name>
<dbReference type="EMBL" id="FOYV01000001">
    <property type="protein sequence ID" value="SFR39567.1"/>
    <property type="molecule type" value="Genomic_DNA"/>
</dbReference>
<evidence type="ECO:0000256" key="1">
    <source>
        <dbReference type="SAM" id="SignalP"/>
    </source>
</evidence>